<dbReference type="EMBL" id="JADGJQ010000026">
    <property type="protein sequence ID" value="KAJ3178493.1"/>
    <property type="molecule type" value="Genomic_DNA"/>
</dbReference>
<evidence type="ECO:0000313" key="2">
    <source>
        <dbReference type="EMBL" id="KAJ3178493.1"/>
    </source>
</evidence>
<feature type="region of interest" description="Disordered" evidence="1">
    <location>
        <begin position="123"/>
        <end position="154"/>
    </location>
</feature>
<accession>A0AAD5TJM2</accession>
<dbReference type="AlphaFoldDB" id="A0AAD5TJM2"/>
<protein>
    <submittedName>
        <fullName evidence="2">Uncharacterized protein</fullName>
    </submittedName>
</protein>
<sequence>MTLWIRRLQQTRRSTTKSATAPPPLLATSTSAALVAENRAVAARDHASVMVLHSRARNFRGRKLNLAAWNVWRTVTKLRAFEDCRKMIFAATWQQRMLQRRVLLAWAGDRITRRRGGALLTESLTGEGPRINGNQAGIVSTTTAPPPEHSNATERFHATGSDRELAERMFELSFD</sequence>
<reference evidence="2" key="1">
    <citation type="submission" date="2020-05" db="EMBL/GenBank/DDBJ databases">
        <title>Phylogenomic resolution of chytrid fungi.</title>
        <authorList>
            <person name="Stajich J.E."/>
            <person name="Amses K."/>
            <person name="Simmons R."/>
            <person name="Seto K."/>
            <person name="Myers J."/>
            <person name="Bonds A."/>
            <person name="Quandt C.A."/>
            <person name="Barry K."/>
            <person name="Liu P."/>
            <person name="Grigoriev I."/>
            <person name="Longcore J.E."/>
            <person name="James T.Y."/>
        </authorList>
    </citation>
    <scope>NUCLEOTIDE SEQUENCE</scope>
    <source>
        <strain evidence="2">JEL0379</strain>
    </source>
</reference>
<gene>
    <name evidence="2" type="ORF">HDU87_003567</name>
</gene>
<keyword evidence="3" id="KW-1185">Reference proteome</keyword>
<feature type="compositionally biased region" description="Polar residues" evidence="1">
    <location>
        <begin position="132"/>
        <end position="143"/>
    </location>
</feature>
<comment type="caution">
    <text evidence="2">The sequence shown here is derived from an EMBL/GenBank/DDBJ whole genome shotgun (WGS) entry which is preliminary data.</text>
</comment>
<dbReference type="Proteomes" id="UP001212152">
    <property type="component" value="Unassembled WGS sequence"/>
</dbReference>
<organism evidence="2 3">
    <name type="scientific">Geranomyces variabilis</name>
    <dbReference type="NCBI Taxonomy" id="109894"/>
    <lineage>
        <taxon>Eukaryota</taxon>
        <taxon>Fungi</taxon>
        <taxon>Fungi incertae sedis</taxon>
        <taxon>Chytridiomycota</taxon>
        <taxon>Chytridiomycota incertae sedis</taxon>
        <taxon>Chytridiomycetes</taxon>
        <taxon>Spizellomycetales</taxon>
        <taxon>Powellomycetaceae</taxon>
        <taxon>Geranomyces</taxon>
    </lineage>
</organism>
<evidence type="ECO:0000313" key="3">
    <source>
        <dbReference type="Proteomes" id="UP001212152"/>
    </source>
</evidence>
<evidence type="ECO:0000256" key="1">
    <source>
        <dbReference type="SAM" id="MobiDB-lite"/>
    </source>
</evidence>
<name>A0AAD5TJM2_9FUNG</name>
<proteinExistence type="predicted"/>